<dbReference type="NCBIfam" id="NF001159">
    <property type="entry name" value="PRK00150.1-3"/>
    <property type="match status" value="1"/>
</dbReference>
<reference evidence="6" key="1">
    <citation type="submission" date="2020-05" db="EMBL/GenBank/DDBJ databases">
        <authorList>
            <person name="Chiriac C."/>
            <person name="Salcher M."/>
            <person name="Ghai R."/>
            <person name="Kavagutti S V."/>
        </authorList>
    </citation>
    <scope>NUCLEOTIDE SEQUENCE</scope>
</reference>
<dbReference type="EMBL" id="CAEZXK010000009">
    <property type="protein sequence ID" value="CAB4684215.1"/>
    <property type="molecule type" value="Genomic_DNA"/>
</dbReference>
<comment type="similarity">
    <text evidence="1">Belongs to the polypeptide deformylase family.</text>
</comment>
<dbReference type="InterPro" id="IPR036821">
    <property type="entry name" value="Peptide_deformylase_sf"/>
</dbReference>
<dbReference type="CDD" id="cd00487">
    <property type="entry name" value="Pep_deformylase"/>
    <property type="match status" value="1"/>
</dbReference>
<dbReference type="GO" id="GO:0046872">
    <property type="term" value="F:metal ion binding"/>
    <property type="evidence" value="ECO:0007669"/>
    <property type="project" value="UniProtKB-KW"/>
</dbReference>
<evidence type="ECO:0000256" key="2">
    <source>
        <dbReference type="ARBA" id="ARBA00022723"/>
    </source>
</evidence>
<dbReference type="NCBIfam" id="TIGR00079">
    <property type="entry name" value="pept_deformyl"/>
    <property type="match status" value="1"/>
</dbReference>
<dbReference type="AlphaFoldDB" id="A0A6J6NHX6"/>
<evidence type="ECO:0000256" key="1">
    <source>
        <dbReference type="ARBA" id="ARBA00010759"/>
    </source>
</evidence>
<organism evidence="6">
    <name type="scientific">freshwater metagenome</name>
    <dbReference type="NCBI Taxonomy" id="449393"/>
    <lineage>
        <taxon>unclassified sequences</taxon>
        <taxon>metagenomes</taxon>
        <taxon>ecological metagenomes</taxon>
    </lineage>
</organism>
<dbReference type="PANTHER" id="PTHR10458">
    <property type="entry name" value="PEPTIDE DEFORMYLASE"/>
    <property type="match status" value="1"/>
</dbReference>
<dbReference type="HAMAP" id="MF_00163">
    <property type="entry name" value="Pep_deformylase"/>
    <property type="match status" value="1"/>
</dbReference>
<accession>A0A6J6NHX6</accession>
<dbReference type="GO" id="GO:0042586">
    <property type="term" value="F:peptide deformylase activity"/>
    <property type="evidence" value="ECO:0007669"/>
    <property type="project" value="InterPro"/>
</dbReference>
<name>A0A6J6NHX6_9ZZZZ</name>
<dbReference type="InterPro" id="IPR023635">
    <property type="entry name" value="Peptide_deformylase"/>
</dbReference>
<dbReference type="GO" id="GO:0006412">
    <property type="term" value="P:translation"/>
    <property type="evidence" value="ECO:0007669"/>
    <property type="project" value="UniProtKB-KW"/>
</dbReference>
<evidence type="ECO:0000313" key="6">
    <source>
        <dbReference type="EMBL" id="CAB4684215.1"/>
    </source>
</evidence>
<proteinExistence type="inferred from homology"/>
<sequence length="166" mass="18506">MAVRQIRLFGDPVLKTPSDLIVDFDEKLFALVEDLLDTTAVAGRAGVAAPQIGINLRAFSFHVDKQLGYVLNPTLAEVSGELRLVEEGCLSVPGLWHKTPRYEWARVTGFDKNGDAVVVEGSGLLAQALQHECDHLDGMLYLDRLDAEERKLAMREVRNSDWFLKN</sequence>
<protein>
    <submittedName>
        <fullName evidence="6">Unannotated protein</fullName>
    </submittedName>
</protein>
<dbReference type="PANTHER" id="PTHR10458:SF2">
    <property type="entry name" value="PEPTIDE DEFORMYLASE, MITOCHONDRIAL"/>
    <property type="match status" value="1"/>
</dbReference>
<dbReference type="PRINTS" id="PR01576">
    <property type="entry name" value="PDEFORMYLASE"/>
</dbReference>
<comment type="function">
    <text evidence="5">Removes the formyl group from the N-terminal Met of newly synthesized proteins.</text>
</comment>
<keyword evidence="3" id="KW-0378">Hydrolase</keyword>
<dbReference type="SUPFAM" id="SSF56420">
    <property type="entry name" value="Peptide deformylase"/>
    <property type="match status" value="1"/>
</dbReference>
<dbReference type="Gene3D" id="3.90.45.10">
    <property type="entry name" value="Peptide deformylase"/>
    <property type="match status" value="1"/>
</dbReference>
<keyword evidence="2" id="KW-0479">Metal-binding</keyword>
<evidence type="ECO:0000256" key="4">
    <source>
        <dbReference type="ARBA" id="ARBA00022917"/>
    </source>
</evidence>
<evidence type="ECO:0000256" key="3">
    <source>
        <dbReference type="ARBA" id="ARBA00022801"/>
    </source>
</evidence>
<keyword evidence="4" id="KW-0648">Protein biosynthesis</keyword>
<evidence type="ECO:0000256" key="5">
    <source>
        <dbReference type="ARBA" id="ARBA00037114"/>
    </source>
</evidence>
<dbReference type="Pfam" id="PF01327">
    <property type="entry name" value="Pep_deformylase"/>
    <property type="match status" value="1"/>
</dbReference>
<dbReference type="PIRSF" id="PIRSF004749">
    <property type="entry name" value="Pep_def"/>
    <property type="match status" value="1"/>
</dbReference>
<gene>
    <name evidence="6" type="ORF">UFOPK2370_00525</name>
</gene>